<keyword evidence="3" id="KW-1185">Reference proteome</keyword>
<dbReference type="AlphaFoldDB" id="A0A6J5FH55"/>
<evidence type="ECO:0000313" key="2">
    <source>
        <dbReference type="EMBL" id="CAB3780287.1"/>
    </source>
</evidence>
<evidence type="ECO:0000313" key="3">
    <source>
        <dbReference type="Proteomes" id="UP000494252"/>
    </source>
</evidence>
<dbReference type="InterPro" id="IPR007560">
    <property type="entry name" value="Restrct_endonuc_IV_Mrr"/>
</dbReference>
<proteinExistence type="predicted"/>
<organism evidence="2 3">
    <name type="scientific">Paraburkholderia fynbosensis</name>
    <dbReference type="NCBI Taxonomy" id="1200993"/>
    <lineage>
        <taxon>Bacteria</taxon>
        <taxon>Pseudomonadati</taxon>
        <taxon>Pseudomonadota</taxon>
        <taxon>Betaproteobacteria</taxon>
        <taxon>Burkholderiales</taxon>
        <taxon>Burkholderiaceae</taxon>
        <taxon>Paraburkholderia</taxon>
    </lineage>
</organism>
<gene>
    <name evidence="2" type="ORF">LMG27177_00888</name>
</gene>
<dbReference type="GO" id="GO:0009307">
    <property type="term" value="P:DNA restriction-modification system"/>
    <property type="evidence" value="ECO:0007669"/>
    <property type="project" value="InterPro"/>
</dbReference>
<dbReference type="RefSeq" id="WP_175158266.1">
    <property type="nucleotide sequence ID" value="NZ_CADIKI010000002.1"/>
</dbReference>
<dbReference type="InterPro" id="IPR011335">
    <property type="entry name" value="Restrct_endonuc-II-like"/>
</dbReference>
<dbReference type="SUPFAM" id="SSF52980">
    <property type="entry name" value="Restriction endonuclease-like"/>
    <property type="match status" value="1"/>
</dbReference>
<dbReference type="Pfam" id="PF04471">
    <property type="entry name" value="Mrr_cat"/>
    <property type="match status" value="1"/>
</dbReference>
<dbReference type="Proteomes" id="UP000494252">
    <property type="component" value="Unassembled WGS sequence"/>
</dbReference>
<evidence type="ECO:0000259" key="1">
    <source>
        <dbReference type="Pfam" id="PF04471"/>
    </source>
</evidence>
<dbReference type="GO" id="GO:0003677">
    <property type="term" value="F:DNA binding"/>
    <property type="evidence" value="ECO:0007669"/>
    <property type="project" value="InterPro"/>
</dbReference>
<feature type="domain" description="Restriction endonuclease type IV Mrr" evidence="1">
    <location>
        <begin position="167"/>
        <end position="252"/>
    </location>
</feature>
<name>A0A6J5FH55_9BURK</name>
<sequence>MSTSSAPRPYHRCFVSGNDPEATNRLAEMVRACGIEAASAAEMRVGETITKEVIRLITDADFIAAVITDGPQTAVAYELGVAQGLGKPAFVIFASSPSIDLANAYVVAVEDGMHLEGAVEDLDRFVRHAKRPGRMGQDSKSRTVHSLDWARKELDELRVSTSPDRYQRFERLCAKIFRATGAEVSEVGQDQTIGADLIVWLNDIAFELGGPTLVECKFYGGGVGSVLKNSEETVRRIERVMERSDAKLALLVYDHDRKTPPPSLFETPRVLSFAVEDLIASIENLELDTVVLKRRDRALFAKRAQ</sequence>
<dbReference type="EMBL" id="CADIKI010000002">
    <property type="protein sequence ID" value="CAB3780287.1"/>
    <property type="molecule type" value="Genomic_DNA"/>
</dbReference>
<reference evidence="2 3" key="1">
    <citation type="submission" date="2020-04" db="EMBL/GenBank/DDBJ databases">
        <authorList>
            <person name="De Canck E."/>
        </authorList>
    </citation>
    <scope>NUCLEOTIDE SEQUENCE [LARGE SCALE GENOMIC DNA]</scope>
    <source>
        <strain evidence="2 3">LMG 27177</strain>
    </source>
</reference>
<accession>A0A6J5FH55</accession>
<dbReference type="SUPFAM" id="SSF52309">
    <property type="entry name" value="N-(deoxy)ribosyltransferase-like"/>
    <property type="match status" value="1"/>
</dbReference>
<protein>
    <recommendedName>
        <fullName evidence="1">Restriction endonuclease type IV Mrr domain-containing protein</fullName>
    </recommendedName>
</protein>
<dbReference type="GO" id="GO:0004519">
    <property type="term" value="F:endonuclease activity"/>
    <property type="evidence" value="ECO:0007669"/>
    <property type="project" value="InterPro"/>
</dbReference>
<dbReference type="Gene3D" id="3.40.50.450">
    <property type="match status" value="1"/>
</dbReference>